<dbReference type="InterPro" id="IPR041633">
    <property type="entry name" value="Polbeta"/>
</dbReference>
<dbReference type="PANTHER" id="PTHR43852">
    <property type="entry name" value="NUCLEOTIDYLTRANSFERASE"/>
    <property type="match status" value="1"/>
</dbReference>
<feature type="domain" description="Polymerase beta nucleotidyltransferase" evidence="1">
    <location>
        <begin position="21"/>
        <end position="110"/>
    </location>
</feature>
<sequence length="149" mass="17528">MYRRLSLPEKERPSICQLAARLLAKRKEIIFAYAFGSFLEEAAFRDIDIGVYLQKDTIPREKALEYELSLGAELEREIHYPVDIKVLNYAPVTLCHSVTGGKVLFSHDDEVRYEWVEKTWDVYLDMQYFLRNSLRDLLLSPGQPDRKRK</sequence>
<gene>
    <name evidence="2" type="ORF">SAMN02745218_00076</name>
</gene>
<evidence type="ECO:0000259" key="1">
    <source>
        <dbReference type="Pfam" id="PF18765"/>
    </source>
</evidence>
<proteinExistence type="predicted"/>
<evidence type="ECO:0000313" key="2">
    <source>
        <dbReference type="EMBL" id="SHE29701.1"/>
    </source>
</evidence>
<keyword evidence="3" id="KW-1185">Reference proteome</keyword>
<dbReference type="Pfam" id="PF18765">
    <property type="entry name" value="Polbeta"/>
    <property type="match status" value="1"/>
</dbReference>
<accession>A0A1M4SBX8</accession>
<dbReference type="Proteomes" id="UP000184196">
    <property type="component" value="Unassembled WGS sequence"/>
</dbReference>
<dbReference type="InterPro" id="IPR052930">
    <property type="entry name" value="TA_antitoxin_MntA"/>
</dbReference>
<dbReference type="PANTHER" id="PTHR43852:SF3">
    <property type="entry name" value="NUCLEOTIDYLTRANSFERASE"/>
    <property type="match status" value="1"/>
</dbReference>
<dbReference type="OrthoDB" id="90159at2"/>
<dbReference type="Gene3D" id="3.30.460.10">
    <property type="entry name" value="Beta Polymerase, domain 2"/>
    <property type="match status" value="1"/>
</dbReference>
<reference evidence="3" key="1">
    <citation type="submission" date="2016-11" db="EMBL/GenBank/DDBJ databases">
        <authorList>
            <person name="Varghese N."/>
            <person name="Submissions S."/>
        </authorList>
    </citation>
    <scope>NUCLEOTIDE SEQUENCE [LARGE SCALE GENOMIC DNA]</scope>
    <source>
        <strain evidence="3">DSM 11792</strain>
    </source>
</reference>
<dbReference type="EMBL" id="FQUW01000004">
    <property type="protein sequence ID" value="SHE29701.1"/>
    <property type="molecule type" value="Genomic_DNA"/>
</dbReference>
<protein>
    <recommendedName>
        <fullName evidence="1">Polymerase beta nucleotidyltransferase domain-containing protein</fullName>
    </recommendedName>
</protein>
<dbReference type="AlphaFoldDB" id="A0A1M4SBX8"/>
<name>A0A1M4SBX8_9FIRM</name>
<dbReference type="RefSeq" id="WP_073162350.1">
    <property type="nucleotide sequence ID" value="NZ_FQUW01000004.1"/>
</dbReference>
<dbReference type="InterPro" id="IPR043519">
    <property type="entry name" value="NT_sf"/>
</dbReference>
<dbReference type="SUPFAM" id="SSF81301">
    <property type="entry name" value="Nucleotidyltransferase"/>
    <property type="match status" value="1"/>
</dbReference>
<organism evidence="2 3">
    <name type="scientific">Desulfofundulus australicus DSM 11792</name>
    <dbReference type="NCBI Taxonomy" id="1121425"/>
    <lineage>
        <taxon>Bacteria</taxon>
        <taxon>Bacillati</taxon>
        <taxon>Bacillota</taxon>
        <taxon>Clostridia</taxon>
        <taxon>Eubacteriales</taxon>
        <taxon>Peptococcaceae</taxon>
        <taxon>Desulfofundulus</taxon>
    </lineage>
</organism>
<evidence type="ECO:0000313" key="3">
    <source>
        <dbReference type="Proteomes" id="UP000184196"/>
    </source>
</evidence>